<comment type="caution">
    <text evidence="14">The sequence shown here is derived from an EMBL/GenBank/DDBJ whole genome shotgun (WGS) entry which is preliminary data.</text>
</comment>
<dbReference type="PROSITE" id="PS00107">
    <property type="entry name" value="PROTEIN_KINASE_ATP"/>
    <property type="match status" value="1"/>
</dbReference>
<proteinExistence type="predicted"/>
<evidence type="ECO:0000313" key="14">
    <source>
        <dbReference type="EMBL" id="KAI9178318.1"/>
    </source>
</evidence>
<dbReference type="Proteomes" id="UP001064489">
    <property type="component" value="Chromosome 5"/>
</dbReference>
<sequence>MMATACDLVSLVIILMSFWIHEVHADARTDVVSRSCGKVNATRPEIVGQRFSSMSDEMKRGMVSDSKFAISESGEAHDDKVYMLSQCMEDLSNLECESCFYQVYHLLQHCLPSNGGRVYLDGCFARFENYNFFKEITGPADSKRCGNDIEQEEEFKELVERVTMKMVKKAPGNSGFADEQENTNGLSAYGIATCWKTLDSQSCAACLLHAASSSSSCLPSTEGRALHAGCYLRYSYYAFANSRSHKNNNSGTYDALLYFSYAFYGLAVCFLAIGVGFYLGKITYKRKLRRSMRKGVEVDLSALHGTLQFLQFKYSTIDKATESFSEVNKLGRGGYGEVFKGTLQDGREIAIKRLFLSRKNQIEEICNEMDIISRTQHKNLVRFLGCCFTNADSFFVYEYLANRSLDRILFGVNIKEYRFRLLQTWKHFQAKTVSEMIDNSMEKSEEKVEEMERVVWVGLLCTQESASERPTMKKVVEMLKQKDMRLPTPSQPPFTEECMELSGSIHRRYSSLSNKFN</sequence>
<dbReference type="InterPro" id="IPR017441">
    <property type="entry name" value="Protein_kinase_ATP_BS"/>
</dbReference>
<feature type="domain" description="Gnk2-homologous" evidence="13">
    <location>
        <begin position="29"/>
        <end position="132"/>
    </location>
</feature>
<keyword evidence="7 9" id="KW-0067">ATP-binding</keyword>
<dbReference type="AlphaFoldDB" id="A0AAD5NT04"/>
<evidence type="ECO:0000259" key="13">
    <source>
        <dbReference type="PROSITE" id="PS51473"/>
    </source>
</evidence>
<keyword evidence="6" id="KW-0418">Kinase</keyword>
<dbReference type="CDD" id="cd23509">
    <property type="entry name" value="Gnk2-like"/>
    <property type="match status" value="2"/>
</dbReference>
<dbReference type="PANTHER" id="PTHR47973">
    <property type="entry name" value="CYSTEINE-RICH RECEPTOR-LIKE PROTEIN KINASE 3"/>
    <property type="match status" value="1"/>
</dbReference>
<dbReference type="GO" id="GO:0005524">
    <property type="term" value="F:ATP binding"/>
    <property type="evidence" value="ECO:0007669"/>
    <property type="project" value="UniProtKB-UniRule"/>
</dbReference>
<dbReference type="InterPro" id="IPR052059">
    <property type="entry name" value="CR_Ser/Thr_kinase"/>
</dbReference>
<feature type="binding site" evidence="9">
    <location>
        <position position="352"/>
    </location>
    <ligand>
        <name>ATP</name>
        <dbReference type="ChEBI" id="CHEBI:30616"/>
    </ligand>
</feature>
<evidence type="ECO:0000256" key="1">
    <source>
        <dbReference type="ARBA" id="ARBA00022527"/>
    </source>
</evidence>
<dbReference type="SUPFAM" id="SSF56112">
    <property type="entry name" value="Protein kinase-like (PK-like)"/>
    <property type="match status" value="1"/>
</dbReference>
<evidence type="ECO:0000256" key="5">
    <source>
        <dbReference type="ARBA" id="ARBA00022741"/>
    </source>
</evidence>
<dbReference type="InterPro" id="IPR038408">
    <property type="entry name" value="GNK2_sf"/>
</dbReference>
<dbReference type="GO" id="GO:0004674">
    <property type="term" value="F:protein serine/threonine kinase activity"/>
    <property type="evidence" value="ECO:0007669"/>
    <property type="project" value="UniProtKB-KW"/>
</dbReference>
<evidence type="ECO:0000256" key="7">
    <source>
        <dbReference type="ARBA" id="ARBA00022840"/>
    </source>
</evidence>
<dbReference type="InterPro" id="IPR000719">
    <property type="entry name" value="Prot_kinase_dom"/>
</dbReference>
<dbReference type="InterPro" id="IPR002902">
    <property type="entry name" value="GNK2"/>
</dbReference>
<evidence type="ECO:0000256" key="6">
    <source>
        <dbReference type="ARBA" id="ARBA00022777"/>
    </source>
</evidence>
<evidence type="ECO:0000256" key="9">
    <source>
        <dbReference type="PROSITE-ProRule" id="PRU10141"/>
    </source>
</evidence>
<keyword evidence="5 9" id="KW-0547">Nucleotide-binding</keyword>
<keyword evidence="15" id="KW-1185">Reference proteome</keyword>
<feature type="transmembrane region" description="Helical" evidence="10">
    <location>
        <begin position="256"/>
        <end position="280"/>
    </location>
</feature>
<name>A0AAD5NT04_ACENE</name>
<dbReference type="Gene3D" id="1.10.510.10">
    <property type="entry name" value="Transferase(Phosphotransferase) domain 1"/>
    <property type="match status" value="1"/>
</dbReference>
<keyword evidence="10" id="KW-1133">Transmembrane helix</keyword>
<dbReference type="Pfam" id="PF00069">
    <property type="entry name" value="Pkinase"/>
    <property type="match status" value="1"/>
</dbReference>
<dbReference type="EMBL" id="JAJSOW010000102">
    <property type="protein sequence ID" value="KAI9178318.1"/>
    <property type="molecule type" value="Genomic_DNA"/>
</dbReference>
<dbReference type="PROSITE" id="PS51473">
    <property type="entry name" value="GNK2"/>
    <property type="match status" value="2"/>
</dbReference>
<evidence type="ECO:0000313" key="15">
    <source>
        <dbReference type="Proteomes" id="UP001064489"/>
    </source>
</evidence>
<protein>
    <submittedName>
        <fullName evidence="14">Uncharacterized protein</fullName>
    </submittedName>
</protein>
<keyword evidence="3 11" id="KW-0732">Signal</keyword>
<reference evidence="14" key="1">
    <citation type="journal article" date="2022" name="Plant J.">
        <title>Strategies of tolerance reflected in two North American maple genomes.</title>
        <authorList>
            <person name="McEvoy S.L."/>
            <person name="Sezen U.U."/>
            <person name="Trouern-Trend A."/>
            <person name="McMahon S.M."/>
            <person name="Schaberg P.G."/>
            <person name="Yang J."/>
            <person name="Wegrzyn J.L."/>
            <person name="Swenson N.G."/>
        </authorList>
    </citation>
    <scope>NUCLEOTIDE SEQUENCE</scope>
    <source>
        <strain evidence="14">91603</strain>
    </source>
</reference>
<evidence type="ECO:0000256" key="3">
    <source>
        <dbReference type="ARBA" id="ARBA00022729"/>
    </source>
</evidence>
<evidence type="ECO:0000256" key="10">
    <source>
        <dbReference type="SAM" id="Phobius"/>
    </source>
</evidence>
<keyword evidence="10" id="KW-0812">Transmembrane</keyword>
<evidence type="ECO:0000256" key="2">
    <source>
        <dbReference type="ARBA" id="ARBA00022679"/>
    </source>
</evidence>
<evidence type="ECO:0000256" key="4">
    <source>
        <dbReference type="ARBA" id="ARBA00022737"/>
    </source>
</evidence>
<dbReference type="FunFam" id="3.30.200.20:FF:000952">
    <property type="entry name" value="Putative DUF26-domain protein kinase"/>
    <property type="match status" value="1"/>
</dbReference>
<feature type="domain" description="Gnk2-homologous" evidence="13">
    <location>
        <begin position="137"/>
        <end position="239"/>
    </location>
</feature>
<feature type="domain" description="Protein kinase" evidence="12">
    <location>
        <begin position="324"/>
        <end position="517"/>
    </location>
</feature>
<keyword evidence="10" id="KW-0472">Membrane</keyword>
<organism evidence="14 15">
    <name type="scientific">Acer negundo</name>
    <name type="common">Box elder</name>
    <dbReference type="NCBI Taxonomy" id="4023"/>
    <lineage>
        <taxon>Eukaryota</taxon>
        <taxon>Viridiplantae</taxon>
        <taxon>Streptophyta</taxon>
        <taxon>Embryophyta</taxon>
        <taxon>Tracheophyta</taxon>
        <taxon>Spermatophyta</taxon>
        <taxon>Magnoliopsida</taxon>
        <taxon>eudicotyledons</taxon>
        <taxon>Gunneridae</taxon>
        <taxon>Pentapetalae</taxon>
        <taxon>rosids</taxon>
        <taxon>malvids</taxon>
        <taxon>Sapindales</taxon>
        <taxon>Sapindaceae</taxon>
        <taxon>Hippocastanoideae</taxon>
        <taxon>Acereae</taxon>
        <taxon>Acer</taxon>
    </lineage>
</organism>
<dbReference type="FunFam" id="3.30.430.20:FF:000015">
    <property type="entry name" value="Cysteine-rich receptor-like protein kinase 3"/>
    <property type="match status" value="1"/>
</dbReference>
<dbReference type="Pfam" id="PF01657">
    <property type="entry name" value="Stress-antifung"/>
    <property type="match status" value="2"/>
</dbReference>
<feature type="signal peptide" evidence="11">
    <location>
        <begin position="1"/>
        <end position="25"/>
    </location>
</feature>
<dbReference type="PROSITE" id="PS50011">
    <property type="entry name" value="PROTEIN_KINASE_DOM"/>
    <property type="match status" value="1"/>
</dbReference>
<dbReference type="Gene3D" id="3.30.200.20">
    <property type="entry name" value="Phosphorylase Kinase, domain 1"/>
    <property type="match status" value="1"/>
</dbReference>
<accession>A0AAD5NT04</accession>
<keyword evidence="2" id="KW-0808">Transferase</keyword>
<evidence type="ECO:0000259" key="12">
    <source>
        <dbReference type="PROSITE" id="PS50011"/>
    </source>
</evidence>
<dbReference type="Gene3D" id="3.30.430.20">
    <property type="entry name" value="Gnk2 domain, C-X8-C-X2-C motif"/>
    <property type="match status" value="2"/>
</dbReference>
<keyword evidence="4" id="KW-0677">Repeat</keyword>
<gene>
    <name evidence="14" type="ORF">LWI28_025114</name>
</gene>
<reference evidence="14" key="2">
    <citation type="submission" date="2023-02" db="EMBL/GenBank/DDBJ databases">
        <authorList>
            <person name="Swenson N.G."/>
            <person name="Wegrzyn J.L."/>
            <person name="Mcevoy S.L."/>
        </authorList>
    </citation>
    <scope>NUCLEOTIDE SEQUENCE</scope>
    <source>
        <strain evidence="14">91603</strain>
        <tissue evidence="14">Leaf</tissue>
    </source>
</reference>
<keyword evidence="8" id="KW-0675">Receptor</keyword>
<feature type="chain" id="PRO_5042157368" evidence="11">
    <location>
        <begin position="26"/>
        <end position="517"/>
    </location>
</feature>
<dbReference type="InterPro" id="IPR011009">
    <property type="entry name" value="Kinase-like_dom_sf"/>
</dbReference>
<evidence type="ECO:0000256" key="11">
    <source>
        <dbReference type="SAM" id="SignalP"/>
    </source>
</evidence>
<keyword evidence="1" id="KW-0723">Serine/threonine-protein kinase</keyword>
<evidence type="ECO:0000256" key="8">
    <source>
        <dbReference type="ARBA" id="ARBA00023170"/>
    </source>
</evidence>